<feature type="domain" description="GAF" evidence="1">
    <location>
        <begin position="2"/>
        <end position="88"/>
    </location>
</feature>
<comment type="caution">
    <text evidence="2">The sequence shown here is derived from an EMBL/GenBank/DDBJ whole genome shotgun (WGS) entry which is preliminary data.</text>
</comment>
<evidence type="ECO:0000259" key="1">
    <source>
        <dbReference type="Pfam" id="PF01590"/>
    </source>
</evidence>
<organism evidence="2 3">
    <name type="scientific">Deinococcus malanensis</name>
    <dbReference type="NCBI Taxonomy" id="1706855"/>
    <lineage>
        <taxon>Bacteria</taxon>
        <taxon>Thermotogati</taxon>
        <taxon>Deinococcota</taxon>
        <taxon>Deinococci</taxon>
        <taxon>Deinococcales</taxon>
        <taxon>Deinococcaceae</taxon>
        <taxon>Deinococcus</taxon>
    </lineage>
</organism>
<evidence type="ECO:0000313" key="2">
    <source>
        <dbReference type="EMBL" id="GGK33806.1"/>
    </source>
</evidence>
<dbReference type="SUPFAM" id="SSF55781">
    <property type="entry name" value="GAF domain-like"/>
    <property type="match status" value="1"/>
</dbReference>
<accession>A0ABQ2EYT5</accession>
<dbReference type="Gene3D" id="3.30.450.40">
    <property type="match status" value="1"/>
</dbReference>
<dbReference type="PANTHER" id="PTHR43102">
    <property type="entry name" value="SLR1143 PROTEIN"/>
    <property type="match status" value="1"/>
</dbReference>
<name>A0ABQ2EYT5_9DEIO</name>
<dbReference type="PANTHER" id="PTHR43102:SF2">
    <property type="entry name" value="GAF DOMAIN-CONTAINING PROTEIN"/>
    <property type="match status" value="1"/>
</dbReference>
<dbReference type="InterPro" id="IPR003018">
    <property type="entry name" value="GAF"/>
</dbReference>
<sequence>MPVGETFCQYTLESDSILVIPDTTQDARSALHRFVTGEPGLRFYAGAPIITGGFRIGTVCVLDTRPHDADEFDLGVLTHMALMVAATLEARKLNPRAKVVYPRYRAQTKRSEPN</sequence>
<dbReference type="Proteomes" id="UP000647587">
    <property type="component" value="Unassembled WGS sequence"/>
</dbReference>
<evidence type="ECO:0000313" key="3">
    <source>
        <dbReference type="Proteomes" id="UP000647587"/>
    </source>
</evidence>
<protein>
    <recommendedName>
        <fullName evidence="1">GAF domain-containing protein</fullName>
    </recommendedName>
</protein>
<keyword evidence="3" id="KW-1185">Reference proteome</keyword>
<dbReference type="EMBL" id="BMPP01000013">
    <property type="protein sequence ID" value="GGK33806.1"/>
    <property type="molecule type" value="Genomic_DNA"/>
</dbReference>
<dbReference type="Pfam" id="PF01590">
    <property type="entry name" value="GAF"/>
    <property type="match status" value="1"/>
</dbReference>
<dbReference type="InterPro" id="IPR029016">
    <property type="entry name" value="GAF-like_dom_sf"/>
</dbReference>
<reference evidence="3" key="1">
    <citation type="journal article" date="2019" name="Int. J. Syst. Evol. Microbiol.">
        <title>The Global Catalogue of Microorganisms (GCM) 10K type strain sequencing project: providing services to taxonomists for standard genome sequencing and annotation.</title>
        <authorList>
            <consortium name="The Broad Institute Genomics Platform"/>
            <consortium name="The Broad Institute Genome Sequencing Center for Infectious Disease"/>
            <person name="Wu L."/>
            <person name="Ma J."/>
        </authorList>
    </citation>
    <scope>NUCLEOTIDE SEQUENCE [LARGE SCALE GENOMIC DNA]</scope>
    <source>
        <strain evidence="3">JCM 30331</strain>
    </source>
</reference>
<gene>
    <name evidence="2" type="ORF">GCM10008955_29820</name>
</gene>
<dbReference type="RefSeq" id="WP_229780830.1">
    <property type="nucleotide sequence ID" value="NZ_BMPP01000013.1"/>
</dbReference>
<proteinExistence type="predicted"/>